<dbReference type="EMBL" id="KL142403">
    <property type="protein sequence ID" value="KDR69242.1"/>
    <property type="molecule type" value="Genomic_DNA"/>
</dbReference>
<dbReference type="HOGENOM" id="CLU_070623_0_0_1"/>
<evidence type="ECO:0000313" key="2">
    <source>
        <dbReference type="Proteomes" id="UP000027222"/>
    </source>
</evidence>
<proteinExistence type="predicted"/>
<organism evidence="1 2">
    <name type="scientific">Galerina marginata (strain CBS 339.88)</name>
    <dbReference type="NCBI Taxonomy" id="685588"/>
    <lineage>
        <taxon>Eukaryota</taxon>
        <taxon>Fungi</taxon>
        <taxon>Dikarya</taxon>
        <taxon>Basidiomycota</taxon>
        <taxon>Agaricomycotina</taxon>
        <taxon>Agaricomycetes</taxon>
        <taxon>Agaricomycetidae</taxon>
        <taxon>Agaricales</taxon>
        <taxon>Agaricineae</taxon>
        <taxon>Strophariaceae</taxon>
        <taxon>Galerina</taxon>
    </lineage>
</organism>
<sequence length="347" mass="39200">MRHFKFDIVRNGRVETTLPIVDGHSFIFIFSTSEYRKAQEIVISLYYKDDCTYGLTIRPTPDFTNAHSRDTVQYCSLYGDSYGNNYRQWPTLNSGRNNPRFGQDDENIIIRVDKTFPNSFKTYVNDELLLTAGSITLTNKNMGRVDAAGVSVDTKDALAATLTVFKYTDAEKSEAFATVMRNPETNRENELVHALDNFEETTANLEPAIMAVDAVPERRETDLRSDGVNSATLSSTPNLLPPDVDLMKLSSTMAWPRAVKLVLGYALQAEIQERHNALMTVWIAVVRGSNASSSSAYASYFEFLYSHGVVWPKAILEFTTEDNFWKIRTRHTEIISLLEDGLNALRE</sequence>
<accession>A0A067SGU1</accession>
<dbReference type="AlphaFoldDB" id="A0A067SGU1"/>
<dbReference type="Proteomes" id="UP000027222">
    <property type="component" value="Unassembled WGS sequence"/>
</dbReference>
<keyword evidence="2" id="KW-1185">Reference proteome</keyword>
<dbReference type="OrthoDB" id="3119524at2759"/>
<protein>
    <submittedName>
        <fullName evidence="1">Uncharacterized protein</fullName>
    </submittedName>
</protein>
<gene>
    <name evidence="1" type="ORF">GALMADRAFT_256081</name>
</gene>
<reference evidence="2" key="1">
    <citation type="journal article" date="2014" name="Proc. Natl. Acad. Sci. U.S.A.">
        <title>Extensive sampling of basidiomycete genomes demonstrates inadequacy of the white-rot/brown-rot paradigm for wood decay fungi.</title>
        <authorList>
            <person name="Riley R."/>
            <person name="Salamov A.A."/>
            <person name="Brown D.W."/>
            <person name="Nagy L.G."/>
            <person name="Floudas D."/>
            <person name="Held B.W."/>
            <person name="Levasseur A."/>
            <person name="Lombard V."/>
            <person name="Morin E."/>
            <person name="Otillar R."/>
            <person name="Lindquist E.A."/>
            <person name="Sun H."/>
            <person name="LaButti K.M."/>
            <person name="Schmutz J."/>
            <person name="Jabbour D."/>
            <person name="Luo H."/>
            <person name="Baker S.E."/>
            <person name="Pisabarro A.G."/>
            <person name="Walton J.D."/>
            <person name="Blanchette R.A."/>
            <person name="Henrissat B."/>
            <person name="Martin F."/>
            <person name="Cullen D."/>
            <person name="Hibbett D.S."/>
            <person name="Grigoriev I.V."/>
        </authorList>
    </citation>
    <scope>NUCLEOTIDE SEQUENCE [LARGE SCALE GENOMIC DNA]</scope>
    <source>
        <strain evidence="2">CBS 339.88</strain>
    </source>
</reference>
<name>A0A067SGU1_GALM3</name>
<evidence type="ECO:0000313" key="1">
    <source>
        <dbReference type="EMBL" id="KDR69242.1"/>
    </source>
</evidence>